<dbReference type="PANTHER" id="PTHR13707">
    <property type="entry name" value="KETOACID-COENZYME A TRANSFERASE"/>
    <property type="match status" value="1"/>
</dbReference>
<sequence>MTATKLIESAAESVADVFDGACLAVGGFGLAGIPWYLIEAVLEQGAGDLTIVSNNCGVDGAGLGLLLEQHRVSRVIASYVGDNKEFARQYLAGELTVELTPQGTLAERMRAGGSGIGAFYTPTGIGTLVADGGLPWRYTTDGGVAVSSPPKEVRRFLGKDMVLEEAIRADFALVRAAVADAAGNCRFHAAARNFNPLAAMAGRVTVVEAERIVEVGALGPDDVHLPGIFVQRVVALTPQQANRKLIEKRMTRPKTIDRVDFQRQGSGDGLDP</sequence>
<organism evidence="3 4">
    <name type="scientific">Mycobacterium deserti</name>
    <dbReference type="NCBI Taxonomy" id="2978347"/>
    <lineage>
        <taxon>Bacteria</taxon>
        <taxon>Bacillati</taxon>
        <taxon>Actinomycetota</taxon>
        <taxon>Actinomycetes</taxon>
        <taxon>Mycobacteriales</taxon>
        <taxon>Mycobacteriaceae</taxon>
        <taxon>Mycobacterium</taxon>
    </lineage>
</organism>
<dbReference type="InterPro" id="IPR004165">
    <property type="entry name" value="CoA_trans_fam_I"/>
</dbReference>
<reference evidence="4" key="1">
    <citation type="submission" date="2023-07" db="EMBL/GenBank/DDBJ databases">
        <authorList>
            <person name="Deng Y."/>
            <person name="Zhang Y.-Q."/>
        </authorList>
    </citation>
    <scope>NUCLEOTIDE SEQUENCE [LARGE SCALE GENOMIC DNA]</scope>
    <source>
        <strain evidence="4">CPCC 205710</strain>
    </source>
</reference>
<comment type="similarity">
    <text evidence="1">Belongs to the 3-oxoacid CoA-transferase subunit A family.</text>
</comment>
<dbReference type="Gene3D" id="3.40.1080.10">
    <property type="entry name" value="Glutaconate Coenzyme A-transferase"/>
    <property type="match status" value="1"/>
</dbReference>
<dbReference type="Proteomes" id="UP001206639">
    <property type="component" value="Unassembled WGS sequence"/>
</dbReference>
<proteinExistence type="inferred from homology"/>
<dbReference type="NCBIfam" id="TIGR02429">
    <property type="entry name" value="pcaI_scoA_fam"/>
    <property type="match status" value="1"/>
</dbReference>
<evidence type="ECO:0000313" key="3">
    <source>
        <dbReference type="EMBL" id="MCT7661856.1"/>
    </source>
</evidence>
<comment type="caution">
    <text evidence="3">The sequence shown here is derived from an EMBL/GenBank/DDBJ whole genome shotgun (WGS) entry which is preliminary data.</text>
</comment>
<dbReference type="RefSeq" id="WP_260995931.1">
    <property type="nucleotide sequence ID" value="NZ_JAODWD010000007.1"/>
</dbReference>
<dbReference type="SMART" id="SM00882">
    <property type="entry name" value="CoA_trans"/>
    <property type="match status" value="1"/>
</dbReference>
<keyword evidence="4" id="KW-1185">Reference proteome</keyword>
<dbReference type="GO" id="GO:0016740">
    <property type="term" value="F:transferase activity"/>
    <property type="evidence" value="ECO:0007669"/>
    <property type="project" value="UniProtKB-KW"/>
</dbReference>
<keyword evidence="2 3" id="KW-0808">Transferase</keyword>
<evidence type="ECO:0000313" key="4">
    <source>
        <dbReference type="Proteomes" id="UP001206639"/>
    </source>
</evidence>
<evidence type="ECO:0000256" key="1">
    <source>
        <dbReference type="ARBA" id="ARBA00005612"/>
    </source>
</evidence>
<dbReference type="InterPro" id="IPR012792">
    <property type="entry name" value="3-oxoacid_CoA-transf_A"/>
</dbReference>
<dbReference type="EMBL" id="JAODWD010000007">
    <property type="protein sequence ID" value="MCT7661856.1"/>
    <property type="molecule type" value="Genomic_DNA"/>
</dbReference>
<dbReference type="SUPFAM" id="SSF100950">
    <property type="entry name" value="NagB/RpiA/CoA transferase-like"/>
    <property type="match status" value="1"/>
</dbReference>
<dbReference type="PROSITE" id="PS01273">
    <property type="entry name" value="COA_TRANSF_1"/>
    <property type="match status" value="1"/>
</dbReference>
<dbReference type="PANTHER" id="PTHR13707:SF60">
    <property type="entry name" value="ACETATE COA-TRANSFERASE SUBUNIT ALPHA"/>
    <property type="match status" value="1"/>
</dbReference>
<evidence type="ECO:0000256" key="2">
    <source>
        <dbReference type="ARBA" id="ARBA00022679"/>
    </source>
</evidence>
<dbReference type="Pfam" id="PF01144">
    <property type="entry name" value="CoA_trans"/>
    <property type="match status" value="1"/>
</dbReference>
<dbReference type="InterPro" id="IPR004163">
    <property type="entry name" value="CoA_transf_BS"/>
</dbReference>
<protein>
    <submittedName>
        <fullName evidence="3">CoA transferase subunit A</fullName>
    </submittedName>
</protein>
<accession>A0ABT2MIP7</accession>
<name>A0ABT2MIP7_9MYCO</name>
<dbReference type="InterPro" id="IPR037171">
    <property type="entry name" value="NagB/RpiA_transferase-like"/>
</dbReference>
<gene>
    <name evidence="3" type="ORF">N4S67_26010</name>
</gene>